<dbReference type="GO" id="GO:0006364">
    <property type="term" value="P:rRNA processing"/>
    <property type="evidence" value="ECO:0007669"/>
    <property type="project" value="InterPro"/>
</dbReference>
<feature type="compositionally biased region" description="Basic and acidic residues" evidence="5">
    <location>
        <begin position="1"/>
        <end position="20"/>
    </location>
</feature>
<dbReference type="EMBL" id="AUPL01002640">
    <property type="protein sequence ID" value="ESL09637.1"/>
    <property type="molecule type" value="Genomic_DNA"/>
</dbReference>
<comment type="similarity">
    <text evidence="2">Belongs to the BRX1 family.</text>
</comment>
<dbReference type="SUPFAM" id="SSF52954">
    <property type="entry name" value="Class II aaRS ABD-related"/>
    <property type="match status" value="1"/>
</dbReference>
<dbReference type="PANTHER" id="PTHR13634">
    <property type="entry name" value="RIBOSOME BIOGENESIS PROTEIN BRIX"/>
    <property type="match status" value="1"/>
</dbReference>
<evidence type="ECO:0000256" key="3">
    <source>
        <dbReference type="ARBA" id="ARBA00022517"/>
    </source>
</evidence>
<keyword evidence="3" id="KW-0690">Ribosome biogenesis</keyword>
<dbReference type="SMART" id="SM00879">
    <property type="entry name" value="Brix"/>
    <property type="match status" value="1"/>
</dbReference>
<sequence>MARETKRQRLEGNETAREEVNSVPATGGEKEESMIGKMQLKRATTDKRMTNRQKCLVLGSRNISGKNRHLLNDIRGLMPHAREHSKIAQTQKLGDDLVELCSLHQCNSSLLIEAHRQDISYMWITQAPHGPSVKLQLTNVHTADELRMAGNCLKYSRPLIHFDREFETQPHLRVVKSLLQMTFNTPRYHPKSKPFIDHMVCFFYLDHHIWFRHYQIVDSEPLSLLEIGPRFTLEPAAILNGCCKGSVIWKSELAKTPTEQRRDRKTRRLEKVQMNDAIKIKSDLHKALNPPPEQNPLDLVFKEQ</sequence>
<evidence type="ECO:0000313" key="7">
    <source>
        <dbReference type="EMBL" id="ESL09637.1"/>
    </source>
</evidence>
<accession>A0A061J8P8</accession>
<protein>
    <submittedName>
        <fullName evidence="7">Ribosome biogenesis protein</fullName>
    </submittedName>
</protein>
<dbReference type="GO" id="GO:0000027">
    <property type="term" value="P:ribosomal large subunit assembly"/>
    <property type="evidence" value="ECO:0007669"/>
    <property type="project" value="TreeGrafter"/>
</dbReference>
<comment type="caution">
    <text evidence="7">The sequence shown here is derived from an EMBL/GenBank/DDBJ whole genome shotgun (WGS) entry which is preliminary data.</text>
</comment>
<evidence type="ECO:0000256" key="5">
    <source>
        <dbReference type="SAM" id="MobiDB-lite"/>
    </source>
</evidence>
<feature type="region of interest" description="Disordered" evidence="5">
    <location>
        <begin position="281"/>
        <end position="304"/>
    </location>
</feature>
<feature type="region of interest" description="Disordered" evidence="5">
    <location>
        <begin position="1"/>
        <end position="46"/>
    </location>
</feature>
<dbReference type="PROSITE" id="PS50833">
    <property type="entry name" value="BRIX"/>
    <property type="match status" value="1"/>
</dbReference>
<reference evidence="7 8" key="1">
    <citation type="submission" date="2013-07" db="EMBL/GenBank/DDBJ databases">
        <authorList>
            <person name="Stoco P.H."/>
            <person name="Wagner G."/>
            <person name="Gerber A."/>
            <person name="Zaha A."/>
            <person name="Thompson C."/>
            <person name="Bartholomeu D.C."/>
            <person name="Luckemeyer D.D."/>
            <person name="Bahia D."/>
            <person name="Loreto E."/>
            <person name="Prestes E.B."/>
            <person name="Lima F.M."/>
            <person name="Rodrigues-Luiz G."/>
            <person name="Vallejo G.A."/>
            <person name="Filho J.F."/>
            <person name="Monteiro K.M."/>
            <person name="Tyler K.M."/>
            <person name="de Almeida L.G."/>
            <person name="Ortiz M.F."/>
            <person name="Siervo M.A."/>
            <person name="de Moraes M.H."/>
            <person name="Cunha O.L."/>
            <person name="Mendonca-Neto R."/>
            <person name="Silva R."/>
            <person name="Teixeira S.M."/>
            <person name="Murta S.M."/>
            <person name="Sincero T.C."/>
            <person name="Mendes T.A."/>
            <person name="Urmenyi T.P."/>
            <person name="Silva V.G."/>
            <person name="da Rocha W.D."/>
            <person name="Andersson B."/>
            <person name="Romanha A.J."/>
            <person name="Steindel M."/>
            <person name="de Vasconcelos A.T."/>
            <person name="Grisard E.C."/>
        </authorList>
    </citation>
    <scope>NUCLEOTIDE SEQUENCE [LARGE SCALE GENOMIC DNA]</scope>
    <source>
        <strain evidence="7 8">SC58</strain>
    </source>
</reference>
<dbReference type="PANTHER" id="PTHR13634:SF0">
    <property type="entry name" value="RIBOSOME BIOGENESIS PROTEIN BRX1 HOMOLOG"/>
    <property type="match status" value="1"/>
</dbReference>
<evidence type="ECO:0000256" key="1">
    <source>
        <dbReference type="ARBA" id="ARBA00004604"/>
    </source>
</evidence>
<dbReference type="Pfam" id="PF04427">
    <property type="entry name" value="Brix"/>
    <property type="match status" value="1"/>
</dbReference>
<keyword evidence="8" id="KW-1185">Reference proteome</keyword>
<name>A0A061J8P8_TRYRA</name>
<organism evidence="7 8">
    <name type="scientific">Trypanosoma rangeli SC58</name>
    <dbReference type="NCBI Taxonomy" id="429131"/>
    <lineage>
        <taxon>Eukaryota</taxon>
        <taxon>Discoba</taxon>
        <taxon>Euglenozoa</taxon>
        <taxon>Kinetoplastea</taxon>
        <taxon>Metakinetoplastina</taxon>
        <taxon>Trypanosomatida</taxon>
        <taxon>Trypanosomatidae</taxon>
        <taxon>Trypanosoma</taxon>
        <taxon>Herpetosoma</taxon>
    </lineage>
</organism>
<proteinExistence type="inferred from homology"/>
<evidence type="ECO:0000313" key="8">
    <source>
        <dbReference type="Proteomes" id="UP000031737"/>
    </source>
</evidence>
<evidence type="ECO:0000256" key="2">
    <source>
        <dbReference type="ARBA" id="ARBA00006369"/>
    </source>
</evidence>
<dbReference type="AlphaFoldDB" id="A0A061J8P8"/>
<evidence type="ECO:0000256" key="4">
    <source>
        <dbReference type="ARBA" id="ARBA00023242"/>
    </source>
</evidence>
<feature type="domain" description="Brix" evidence="6">
    <location>
        <begin position="53"/>
        <end position="244"/>
    </location>
</feature>
<keyword evidence="4" id="KW-0539">Nucleus</keyword>
<dbReference type="Proteomes" id="UP000031737">
    <property type="component" value="Unassembled WGS sequence"/>
</dbReference>
<dbReference type="InterPro" id="IPR007109">
    <property type="entry name" value="Brix"/>
</dbReference>
<gene>
    <name evidence="7" type="ORF">TRSC58_02640</name>
</gene>
<comment type="subcellular location">
    <subcellularLocation>
        <location evidence="1">Nucleus</location>
        <location evidence="1">Nucleolus</location>
    </subcellularLocation>
</comment>
<dbReference type="GO" id="GO:0019843">
    <property type="term" value="F:rRNA binding"/>
    <property type="evidence" value="ECO:0007669"/>
    <property type="project" value="InterPro"/>
</dbReference>
<dbReference type="GO" id="GO:0005730">
    <property type="term" value="C:nucleolus"/>
    <property type="evidence" value="ECO:0007669"/>
    <property type="project" value="UniProtKB-SubCell"/>
</dbReference>
<dbReference type="VEuPathDB" id="TriTrypDB:TRSC58_02640"/>
<dbReference type="OrthoDB" id="1638493at2759"/>
<dbReference type="Gene3D" id="3.40.50.10480">
    <property type="entry name" value="Probable brix-domain ribosomal biogenesis protein"/>
    <property type="match status" value="1"/>
</dbReference>
<dbReference type="InterPro" id="IPR026532">
    <property type="entry name" value="BRX1"/>
</dbReference>
<evidence type="ECO:0000259" key="6">
    <source>
        <dbReference type="PROSITE" id="PS50833"/>
    </source>
</evidence>